<dbReference type="AlphaFoldDB" id="A0A978VLE9"/>
<keyword evidence="1" id="KW-0812">Transmembrane</keyword>
<gene>
    <name evidence="2" type="ORF">FEM48_Zijuj04G0182400</name>
</gene>
<reference evidence="2" key="1">
    <citation type="journal article" date="2021" name="Front. Plant Sci.">
        <title>Chromosome-Scale Genome Assembly for Chinese Sour Jujube and Insights Into Its Genome Evolution and Domestication Signature.</title>
        <authorList>
            <person name="Shen L.-Y."/>
            <person name="Luo H."/>
            <person name="Wang X.-L."/>
            <person name="Wang X.-M."/>
            <person name="Qiu X.-J."/>
            <person name="Liu H."/>
            <person name="Zhou S.-S."/>
            <person name="Jia K.-H."/>
            <person name="Nie S."/>
            <person name="Bao Y.-T."/>
            <person name="Zhang R.-G."/>
            <person name="Yun Q.-Z."/>
            <person name="Chai Y.-H."/>
            <person name="Lu J.-Y."/>
            <person name="Li Y."/>
            <person name="Zhao S.-W."/>
            <person name="Mao J.-F."/>
            <person name="Jia S.-G."/>
            <person name="Mao Y.-M."/>
        </authorList>
    </citation>
    <scope>NUCLEOTIDE SEQUENCE</scope>
    <source>
        <strain evidence="2">AT0</strain>
        <tissue evidence="2">Leaf</tissue>
    </source>
</reference>
<dbReference type="PANTHER" id="PTHR11206">
    <property type="entry name" value="MULTIDRUG RESISTANCE PROTEIN"/>
    <property type="match status" value="1"/>
</dbReference>
<organism evidence="2 3">
    <name type="scientific">Ziziphus jujuba var. spinosa</name>
    <dbReference type="NCBI Taxonomy" id="714518"/>
    <lineage>
        <taxon>Eukaryota</taxon>
        <taxon>Viridiplantae</taxon>
        <taxon>Streptophyta</taxon>
        <taxon>Embryophyta</taxon>
        <taxon>Tracheophyta</taxon>
        <taxon>Spermatophyta</taxon>
        <taxon>Magnoliopsida</taxon>
        <taxon>eudicotyledons</taxon>
        <taxon>Gunneridae</taxon>
        <taxon>Pentapetalae</taxon>
        <taxon>rosids</taxon>
        <taxon>fabids</taxon>
        <taxon>Rosales</taxon>
        <taxon>Rhamnaceae</taxon>
        <taxon>Paliureae</taxon>
        <taxon>Ziziphus</taxon>
    </lineage>
</organism>
<keyword evidence="1" id="KW-0472">Membrane</keyword>
<proteinExistence type="predicted"/>
<evidence type="ECO:0000313" key="3">
    <source>
        <dbReference type="Proteomes" id="UP000813462"/>
    </source>
</evidence>
<name>A0A978VLE9_ZIZJJ</name>
<feature type="transmembrane region" description="Helical" evidence="1">
    <location>
        <begin position="43"/>
        <end position="66"/>
    </location>
</feature>
<evidence type="ECO:0000313" key="2">
    <source>
        <dbReference type="EMBL" id="KAH7533918.1"/>
    </source>
</evidence>
<feature type="transmembrane region" description="Helical" evidence="1">
    <location>
        <begin position="86"/>
        <end position="109"/>
    </location>
</feature>
<evidence type="ECO:0000256" key="1">
    <source>
        <dbReference type="SAM" id="Phobius"/>
    </source>
</evidence>
<keyword evidence="1" id="KW-1133">Transmembrane helix</keyword>
<sequence>MAGALETLCGQAYGAGQYEKLGMYTYSAMISLLLSSKLQSFRFGILTTTSLHYFIPYGVGAIASTRVSNELVSNELEAGNSQAARIAGYTVVMLIAIEAVFMSIILLCCRSVVG</sequence>
<accession>A0A978VLE9</accession>
<protein>
    <submittedName>
        <fullName evidence="2">Uncharacterized protein</fullName>
    </submittedName>
</protein>
<comment type="caution">
    <text evidence="2">The sequence shown here is derived from an EMBL/GenBank/DDBJ whole genome shotgun (WGS) entry which is preliminary data.</text>
</comment>
<dbReference type="EMBL" id="JAEACU010000004">
    <property type="protein sequence ID" value="KAH7533918.1"/>
    <property type="molecule type" value="Genomic_DNA"/>
</dbReference>
<dbReference type="Proteomes" id="UP000813462">
    <property type="component" value="Unassembled WGS sequence"/>
</dbReference>